<dbReference type="InterPro" id="IPR006806">
    <property type="entry name" value="NDUFA5"/>
</dbReference>
<comment type="function">
    <text evidence="1">Accessory subunit of the mitochondrial membrane respiratory chain NADH dehydrogenase (Complex I), that is believed not to be involved in catalysis. Complex I functions in the transfer of electrons from NADH to the respiratory chain. The immediate electron acceptor for the enzyme is believed to be ubiquinone.</text>
</comment>
<keyword evidence="10" id="KW-0496">Mitochondrion</keyword>
<keyword evidence="6" id="KW-0813">Transport</keyword>
<keyword evidence="7" id="KW-0679">Respiratory chain</keyword>
<dbReference type="GO" id="GO:0005743">
    <property type="term" value="C:mitochondrial inner membrane"/>
    <property type="evidence" value="ECO:0007669"/>
    <property type="project" value="UniProtKB-SubCell"/>
</dbReference>
<dbReference type="GeneID" id="101582066"/>
<evidence type="ECO:0000256" key="13">
    <source>
        <dbReference type="ARBA" id="ARBA00032483"/>
    </source>
</evidence>
<comment type="similarity">
    <text evidence="3">Belongs to the complex I NDUFA5 subunit family.</text>
</comment>
<evidence type="ECO:0000256" key="4">
    <source>
        <dbReference type="ARBA" id="ARBA00011533"/>
    </source>
</evidence>
<dbReference type="Proteomes" id="UP000515203">
    <property type="component" value="Unplaced"/>
</dbReference>
<evidence type="ECO:0000256" key="14">
    <source>
        <dbReference type="ARBA" id="ARBA00032775"/>
    </source>
</evidence>
<sequence length="78" mass="8844">MVGALKNTTGLMGLAVCETPHEEPDVKKLEGRLQLGQVEEVILQAESEPNLARKMMQWKPWEPLVVEEPPANQWKRPI</sequence>
<protein>
    <recommendedName>
        <fullName evidence="5">NADH dehydrogenase [ubiquinone] 1 alpha subcomplex subunit 5</fullName>
    </recommendedName>
    <alternativeName>
        <fullName evidence="12">Complex I subunit B13</fullName>
    </alternativeName>
    <alternativeName>
        <fullName evidence="14">Complex I-13kD-B</fullName>
    </alternativeName>
    <alternativeName>
        <fullName evidence="13">NADH-ubiquinone oxidoreductase 13 kDa-B subunit</fullName>
    </alternativeName>
</protein>
<evidence type="ECO:0000256" key="9">
    <source>
        <dbReference type="ARBA" id="ARBA00022982"/>
    </source>
</evidence>
<evidence type="ECO:0000256" key="11">
    <source>
        <dbReference type="ARBA" id="ARBA00023136"/>
    </source>
</evidence>
<accession>A0A6P3V8S8</accession>
<dbReference type="GO" id="GO:0022904">
    <property type="term" value="P:respiratory electron transport chain"/>
    <property type="evidence" value="ECO:0007669"/>
    <property type="project" value="InterPro"/>
</dbReference>
<dbReference type="AlphaFoldDB" id="A0A6P3V8S8"/>
<dbReference type="PANTHER" id="PTHR12653:SF0">
    <property type="entry name" value="NADH DEHYDROGENASE [UBIQUINONE] 1 ALPHA SUBCOMPLEX SUBUNIT 5"/>
    <property type="match status" value="1"/>
</dbReference>
<dbReference type="RefSeq" id="XP_012368610.1">
    <property type="nucleotide sequence ID" value="XM_012513156.2"/>
</dbReference>
<dbReference type="OrthoDB" id="286811at2759"/>
<keyword evidence="11" id="KW-0472">Membrane</keyword>
<evidence type="ECO:0000256" key="1">
    <source>
        <dbReference type="ARBA" id="ARBA00003195"/>
    </source>
</evidence>
<dbReference type="InParanoid" id="A0A6P3V8S8"/>
<comment type="subunit">
    <text evidence="4">Complex I is composed of 45 different subunits.</text>
</comment>
<dbReference type="PANTHER" id="PTHR12653">
    <property type="entry name" value="NADH-UBIQUINONE OXIDOREDUCTASE 13 KD-B SUBUNIT"/>
    <property type="match status" value="1"/>
</dbReference>
<evidence type="ECO:0000256" key="2">
    <source>
        <dbReference type="ARBA" id="ARBA00004443"/>
    </source>
</evidence>
<evidence type="ECO:0000256" key="7">
    <source>
        <dbReference type="ARBA" id="ARBA00022660"/>
    </source>
</evidence>
<comment type="subcellular location">
    <subcellularLocation>
        <location evidence="2">Mitochondrion inner membrane</location>
        <topology evidence="2">Peripheral membrane protein</topology>
        <orientation evidence="2">Matrix side</orientation>
    </subcellularLocation>
</comment>
<evidence type="ECO:0000313" key="15">
    <source>
        <dbReference type="Proteomes" id="UP000515203"/>
    </source>
</evidence>
<name>A0A6P3V8S8_OCTDE</name>
<evidence type="ECO:0000256" key="5">
    <source>
        <dbReference type="ARBA" id="ARBA00016385"/>
    </source>
</evidence>
<evidence type="ECO:0000256" key="3">
    <source>
        <dbReference type="ARBA" id="ARBA00010261"/>
    </source>
</evidence>
<keyword evidence="8" id="KW-0999">Mitochondrion inner membrane</keyword>
<gene>
    <name evidence="16" type="primary">LOC101582066</name>
</gene>
<proteinExistence type="inferred from homology"/>
<reference evidence="16" key="1">
    <citation type="submission" date="2025-08" db="UniProtKB">
        <authorList>
            <consortium name="RefSeq"/>
        </authorList>
    </citation>
    <scope>IDENTIFICATION</scope>
</reference>
<evidence type="ECO:0000256" key="10">
    <source>
        <dbReference type="ARBA" id="ARBA00023128"/>
    </source>
</evidence>
<keyword evidence="15" id="KW-1185">Reference proteome</keyword>
<evidence type="ECO:0000313" key="16">
    <source>
        <dbReference type="RefSeq" id="XP_012368610.1"/>
    </source>
</evidence>
<evidence type="ECO:0000256" key="8">
    <source>
        <dbReference type="ARBA" id="ARBA00022792"/>
    </source>
</evidence>
<organism evidence="15 16">
    <name type="scientific">Octodon degus</name>
    <name type="common">Degu</name>
    <name type="synonym">Sciurus degus</name>
    <dbReference type="NCBI Taxonomy" id="10160"/>
    <lineage>
        <taxon>Eukaryota</taxon>
        <taxon>Metazoa</taxon>
        <taxon>Chordata</taxon>
        <taxon>Craniata</taxon>
        <taxon>Vertebrata</taxon>
        <taxon>Euteleostomi</taxon>
        <taxon>Mammalia</taxon>
        <taxon>Eutheria</taxon>
        <taxon>Euarchontoglires</taxon>
        <taxon>Glires</taxon>
        <taxon>Rodentia</taxon>
        <taxon>Hystricomorpha</taxon>
        <taxon>Octodontidae</taxon>
        <taxon>Octodon</taxon>
    </lineage>
</organism>
<keyword evidence="9" id="KW-0249">Electron transport</keyword>
<evidence type="ECO:0000256" key="12">
    <source>
        <dbReference type="ARBA" id="ARBA00030376"/>
    </source>
</evidence>
<evidence type="ECO:0000256" key="6">
    <source>
        <dbReference type="ARBA" id="ARBA00022448"/>
    </source>
</evidence>